<evidence type="ECO:0000313" key="2">
    <source>
        <dbReference type="Proteomes" id="UP000256269"/>
    </source>
</evidence>
<dbReference type="AlphaFoldDB" id="A0A3E0H7K7"/>
<protein>
    <submittedName>
        <fullName evidence="1">Uncharacterized protein</fullName>
    </submittedName>
</protein>
<reference evidence="1 2" key="1">
    <citation type="submission" date="2018-08" db="EMBL/GenBank/DDBJ databases">
        <title>Genomic Encyclopedia of Archaeal and Bacterial Type Strains, Phase II (KMG-II): from individual species to whole genera.</title>
        <authorList>
            <person name="Goeker M."/>
        </authorList>
    </citation>
    <scope>NUCLEOTIDE SEQUENCE [LARGE SCALE GENOMIC DNA]</scope>
    <source>
        <strain evidence="1 2">DSM 45791</strain>
    </source>
</reference>
<accession>A0A3E0H7K7</accession>
<dbReference type="Proteomes" id="UP000256269">
    <property type="component" value="Unassembled WGS sequence"/>
</dbReference>
<organism evidence="1 2">
    <name type="scientific">Kutzneria buriramensis</name>
    <dbReference type="NCBI Taxonomy" id="1045776"/>
    <lineage>
        <taxon>Bacteria</taxon>
        <taxon>Bacillati</taxon>
        <taxon>Actinomycetota</taxon>
        <taxon>Actinomycetes</taxon>
        <taxon>Pseudonocardiales</taxon>
        <taxon>Pseudonocardiaceae</taxon>
        <taxon>Kutzneria</taxon>
    </lineage>
</organism>
<keyword evidence="2" id="KW-1185">Reference proteome</keyword>
<sequence>MDLEELSARLDALDYPARQRVLADTARSLAGSPALTALLAELDAQPGVARMWAITMAIVAGDQTYVRGCLTSPDMAVAGVALNHCVRRGLHLDVIAEALPTAPMAWRTAFYRALRGSKSLAWGDSVLSSVRERFGDHEAAAVLPACDTETVAALLPELDFAVPNMEALALRHPTVVLDHLRRRLTEAGETERADVWTRYGAAVRSLLRHDVGQVLELLEQRGPVTGLPPGAGRWLVMLAKAEPERAAAILGDPGRRIRFDPSRGLCQALRQASDTALAALVRAAIGDVRLTTLLRRFPPSQRAELLDGALGGRDIVAAGLPVSVLDLLPWPARHAHARRLLTTRRVADDPQLLLEVTARLPWAEAEPVLRARTARPVAAEREHAYPLLIGAAAATRDPATVGRALASLTRLPNEQDPVRRTAMQAIAAIPLWLLAASDLPQLEKIATDALDARDTSWITRRAVESVAMGLVRHGAVTTDSAVVDCGLRILELAGGHNRTLNLRDLNRNLPRGAEHAVFEVLRPRIAADARVDRHDLALALAQGLHRRAWAMPDLQDYLAAAVTAAADHTVRQAIDLWLAPPATRSERVEAVFDRDPSTITVHSVSNAISGRRTDLLDRVLGRPLHGRFVNRGVQLVPIFPGSLRNWLPRQTALYATLLADLATAPGKSVWERTAAVRRLGSLPGVGADAVRPFLADGEVAVVETALAALAWTDRPDRVLGELLGYADTDRARVAVYAATRCARSVAPAALLAALRPVLAGRKVTSRKEAVRLVAEHRVPGAVDELTALWADPDLHRDVRRGIVSAARWLLDDSRMWTVLADAATAEPAVAAALTDARTFTVAEPYRARYGVLVRTVAGHPDPDTARAGLTAWPAWAAWDRDGAASLVTVSCDLDSTATWRVAVDGLITISALTGDAAPLRAVATTLAGVDDVAGPDRDLPAHQRLRYVAESLVSRVGMSGEALRLVTQALSEVLVGFADHRADGLALAVAALPRRGDLLPALRGIAAVADRPVLAWRVTDRLAGWLAAHGTERPSLLDTARDLSPTAAGALLAVGIADKAGPRAGWSAPWRDLVLALRENADPDVRERALRIVMASE</sequence>
<gene>
    <name evidence="1" type="ORF">BCF44_113153</name>
</gene>
<proteinExistence type="predicted"/>
<dbReference type="RefSeq" id="WP_116178637.1">
    <property type="nucleotide sequence ID" value="NZ_CP144375.1"/>
</dbReference>
<comment type="caution">
    <text evidence="1">The sequence shown here is derived from an EMBL/GenBank/DDBJ whole genome shotgun (WGS) entry which is preliminary data.</text>
</comment>
<evidence type="ECO:0000313" key="1">
    <source>
        <dbReference type="EMBL" id="REH39298.1"/>
    </source>
</evidence>
<dbReference type="OrthoDB" id="3273854at2"/>
<name>A0A3E0H7K7_9PSEU</name>
<dbReference type="EMBL" id="QUNO01000013">
    <property type="protein sequence ID" value="REH39298.1"/>
    <property type="molecule type" value="Genomic_DNA"/>
</dbReference>